<dbReference type="InterPro" id="IPR033469">
    <property type="entry name" value="CYTH-like_dom_sf"/>
</dbReference>
<dbReference type="Proteomes" id="UP000703661">
    <property type="component" value="Unassembled WGS sequence"/>
</dbReference>
<dbReference type="PROSITE" id="PS51707">
    <property type="entry name" value="CYTH"/>
    <property type="match status" value="1"/>
</dbReference>
<reference evidence="2" key="1">
    <citation type="journal article" date="2020" name="Fungal Divers.">
        <title>Resolving the Mortierellaceae phylogeny through synthesis of multi-gene phylogenetics and phylogenomics.</title>
        <authorList>
            <person name="Vandepol N."/>
            <person name="Liber J."/>
            <person name="Desiro A."/>
            <person name="Na H."/>
            <person name="Kennedy M."/>
            <person name="Barry K."/>
            <person name="Grigoriev I.V."/>
            <person name="Miller A.N."/>
            <person name="O'Donnell K."/>
            <person name="Stajich J.E."/>
            <person name="Bonito G."/>
        </authorList>
    </citation>
    <scope>NUCLEOTIDE SEQUENCE</scope>
    <source>
        <strain evidence="2">NRRL 2769</strain>
    </source>
</reference>
<dbReference type="PANTHER" id="PTHR34948:SF2">
    <property type="entry name" value="TRIPHOSPHATE TUNNEL METALLOENZYME 3"/>
    <property type="match status" value="1"/>
</dbReference>
<dbReference type="SUPFAM" id="SSF55154">
    <property type="entry name" value="CYTH-like phosphatases"/>
    <property type="match status" value="1"/>
</dbReference>
<proteinExistence type="predicted"/>
<name>A0A9P6N171_9FUNG</name>
<protein>
    <recommendedName>
        <fullName evidence="1">CYTH domain-containing protein</fullName>
    </recommendedName>
</protein>
<comment type="caution">
    <text evidence="2">The sequence shown here is derived from an EMBL/GenBank/DDBJ whole genome shotgun (WGS) entry which is preliminary data.</text>
</comment>
<sequence length="176" mass="20243">MEIEIKIRLPTEEDTARLERALGGSPISSEDQDNVFFEGFHKELIKNKLVFRIRIIEKSGKDPVAVVALKGNAVLVDGIAKVEEEEEEIDCKVAKQIIDNPNLILEVAKSHRLLKKIVERVPCKDGYTHMGRFKNVRHKYQWQEYVVEVDRTEYPHGMAYEVEIESTDPENAKARL</sequence>
<dbReference type="GO" id="GO:0016462">
    <property type="term" value="F:pyrophosphatase activity"/>
    <property type="evidence" value="ECO:0007669"/>
    <property type="project" value="UniProtKB-ARBA"/>
</dbReference>
<accession>A0A9P6N171</accession>
<evidence type="ECO:0000313" key="2">
    <source>
        <dbReference type="EMBL" id="KAG0019939.1"/>
    </source>
</evidence>
<dbReference type="InterPro" id="IPR023577">
    <property type="entry name" value="CYTH_domain"/>
</dbReference>
<organism evidence="2 3">
    <name type="scientific">Entomortierella chlamydospora</name>
    <dbReference type="NCBI Taxonomy" id="101097"/>
    <lineage>
        <taxon>Eukaryota</taxon>
        <taxon>Fungi</taxon>
        <taxon>Fungi incertae sedis</taxon>
        <taxon>Mucoromycota</taxon>
        <taxon>Mortierellomycotina</taxon>
        <taxon>Mortierellomycetes</taxon>
        <taxon>Mortierellales</taxon>
        <taxon>Mortierellaceae</taxon>
        <taxon>Entomortierella</taxon>
    </lineage>
</organism>
<dbReference type="Gene3D" id="2.40.320.10">
    <property type="entry name" value="Hypothetical Protein Pfu-838710-001"/>
    <property type="match status" value="1"/>
</dbReference>
<evidence type="ECO:0000313" key="3">
    <source>
        <dbReference type="Proteomes" id="UP000703661"/>
    </source>
</evidence>
<dbReference type="EMBL" id="JAAAID010000251">
    <property type="protein sequence ID" value="KAG0019939.1"/>
    <property type="molecule type" value="Genomic_DNA"/>
</dbReference>
<keyword evidence="3" id="KW-1185">Reference proteome</keyword>
<dbReference type="PANTHER" id="PTHR34948">
    <property type="entry name" value="OS08G0299200 PROTEIN"/>
    <property type="match status" value="1"/>
</dbReference>
<evidence type="ECO:0000259" key="1">
    <source>
        <dbReference type="PROSITE" id="PS51707"/>
    </source>
</evidence>
<dbReference type="Pfam" id="PF01928">
    <property type="entry name" value="CYTH"/>
    <property type="match status" value="1"/>
</dbReference>
<dbReference type="AlphaFoldDB" id="A0A9P6N171"/>
<gene>
    <name evidence="2" type="ORF">BGZ80_005051</name>
</gene>
<feature type="domain" description="CYTH" evidence="1">
    <location>
        <begin position="1"/>
        <end position="176"/>
    </location>
</feature>